<sequence>MNDLFTPPAERDLPPGRAAEMRAELLAGIIGPARPAPWTRRRVRAAVALAGVVAAAAAGVSAWSGDDGRQVLALGPGELSPSLRPAVEHCLEWAGNAHGVRSLTTDDLVVGAQSGDHTAVLFLTEDRYFACDLWTPWFQGVSGGTSTDTDGEEWRHDWLPGPVERLSMTSTDADGGEVVVVGRVSARVHRLVLDHGNGTRTPARIANGAFGLISEDGDVRWADNPELVSYDGDGKEIDRRSLLAPFRGGDRCYTDPTGAVVLGKPGPACLPAEPWVG</sequence>
<protein>
    <submittedName>
        <fullName evidence="1">Uncharacterized protein</fullName>
    </submittedName>
</protein>
<dbReference type="Proteomes" id="UP001059617">
    <property type="component" value="Chromosome"/>
</dbReference>
<reference evidence="1" key="1">
    <citation type="submission" date="2021-04" db="EMBL/GenBank/DDBJ databases">
        <authorList>
            <person name="Hartkoorn R.C."/>
            <person name="Beaudoing E."/>
            <person name="Hot D."/>
        </authorList>
    </citation>
    <scope>NUCLEOTIDE SEQUENCE</scope>
    <source>
        <strain evidence="1">NRRL B-16292</strain>
    </source>
</reference>
<gene>
    <name evidence="1" type="ORF">Dfulv_08770</name>
</gene>
<dbReference type="RefSeq" id="WP_259862141.1">
    <property type="nucleotide sequence ID" value="NZ_BAAAST010000032.1"/>
</dbReference>
<reference evidence="1" key="2">
    <citation type="submission" date="2022-09" db="EMBL/GenBank/DDBJ databases">
        <title>Biosynthetic gene clusters of Dactylosporangioum fulvum.</title>
        <authorList>
            <person name="Caradec T."/>
        </authorList>
    </citation>
    <scope>NUCLEOTIDE SEQUENCE</scope>
    <source>
        <strain evidence="1">NRRL B-16292</strain>
    </source>
</reference>
<evidence type="ECO:0000313" key="2">
    <source>
        <dbReference type="Proteomes" id="UP001059617"/>
    </source>
</evidence>
<accession>A0ABY5W6I9</accession>
<keyword evidence="2" id="KW-1185">Reference proteome</keyword>
<dbReference type="EMBL" id="CP073720">
    <property type="protein sequence ID" value="UWP84313.1"/>
    <property type="molecule type" value="Genomic_DNA"/>
</dbReference>
<name>A0ABY5W6I9_9ACTN</name>
<proteinExistence type="predicted"/>
<organism evidence="1 2">
    <name type="scientific">Dactylosporangium fulvum</name>
    <dbReference type="NCBI Taxonomy" id="53359"/>
    <lineage>
        <taxon>Bacteria</taxon>
        <taxon>Bacillati</taxon>
        <taxon>Actinomycetota</taxon>
        <taxon>Actinomycetes</taxon>
        <taxon>Micromonosporales</taxon>
        <taxon>Micromonosporaceae</taxon>
        <taxon>Dactylosporangium</taxon>
    </lineage>
</organism>
<evidence type="ECO:0000313" key="1">
    <source>
        <dbReference type="EMBL" id="UWP84313.1"/>
    </source>
</evidence>